<dbReference type="InterPro" id="IPR036388">
    <property type="entry name" value="WH-like_DNA-bd_sf"/>
</dbReference>
<dbReference type="GO" id="GO:0003677">
    <property type="term" value="F:DNA binding"/>
    <property type="evidence" value="ECO:0007669"/>
    <property type="project" value="UniProtKB-KW"/>
</dbReference>
<dbReference type="InterPro" id="IPR000595">
    <property type="entry name" value="cNMP-bd_dom"/>
</dbReference>
<dbReference type="GO" id="GO:0005829">
    <property type="term" value="C:cytosol"/>
    <property type="evidence" value="ECO:0007669"/>
    <property type="project" value="TreeGrafter"/>
</dbReference>
<evidence type="ECO:0000256" key="1">
    <source>
        <dbReference type="ARBA" id="ARBA00023015"/>
    </source>
</evidence>
<name>A0A9X2YZH4_9MYCO</name>
<comment type="caution">
    <text evidence="6">The sequence shown here is derived from an EMBL/GenBank/DDBJ whole genome shotgun (WGS) entry which is preliminary data.</text>
</comment>
<dbReference type="PANTHER" id="PTHR24567">
    <property type="entry name" value="CRP FAMILY TRANSCRIPTIONAL REGULATORY PROTEIN"/>
    <property type="match status" value="1"/>
</dbReference>
<gene>
    <name evidence="6" type="ORF">H7K45_12100</name>
</gene>
<evidence type="ECO:0000313" key="6">
    <source>
        <dbReference type="EMBL" id="MCV7421285.1"/>
    </source>
</evidence>
<dbReference type="SMART" id="SM00419">
    <property type="entry name" value="HTH_CRP"/>
    <property type="match status" value="1"/>
</dbReference>
<dbReference type="SUPFAM" id="SSF46785">
    <property type="entry name" value="Winged helix' DNA-binding domain"/>
    <property type="match status" value="1"/>
</dbReference>
<dbReference type="PROSITE" id="PS51063">
    <property type="entry name" value="HTH_CRP_2"/>
    <property type="match status" value="1"/>
</dbReference>
<keyword evidence="2" id="KW-0238">DNA-binding</keyword>
<evidence type="ECO:0000259" key="5">
    <source>
        <dbReference type="PROSITE" id="PS51063"/>
    </source>
</evidence>
<evidence type="ECO:0000256" key="3">
    <source>
        <dbReference type="ARBA" id="ARBA00023163"/>
    </source>
</evidence>
<dbReference type="InterPro" id="IPR018490">
    <property type="entry name" value="cNMP-bd_dom_sf"/>
</dbReference>
<feature type="domain" description="HTH crp-type" evidence="5">
    <location>
        <begin position="144"/>
        <end position="217"/>
    </location>
</feature>
<dbReference type="Gene3D" id="1.10.10.10">
    <property type="entry name" value="Winged helix-like DNA-binding domain superfamily/Winged helix DNA-binding domain"/>
    <property type="match status" value="1"/>
</dbReference>
<dbReference type="EMBL" id="JACKVK010000008">
    <property type="protein sequence ID" value="MCV7421285.1"/>
    <property type="molecule type" value="Genomic_DNA"/>
</dbReference>
<reference evidence="6" key="2">
    <citation type="journal article" date="2022" name="BMC Genomics">
        <title>Comparative genome analysis of mycobacteria focusing on tRNA and non-coding RNA.</title>
        <authorList>
            <person name="Behra P.R.K."/>
            <person name="Pettersson B.M.F."/>
            <person name="Ramesh M."/>
            <person name="Das S."/>
            <person name="Dasgupta S."/>
            <person name="Kirsebom L.A."/>
        </authorList>
    </citation>
    <scope>NUCLEOTIDE SEQUENCE</scope>
    <source>
        <strain evidence="6">DSM 44838</strain>
    </source>
</reference>
<dbReference type="SUPFAM" id="SSF51206">
    <property type="entry name" value="cAMP-binding domain-like"/>
    <property type="match status" value="1"/>
</dbReference>
<dbReference type="Gene3D" id="2.60.120.10">
    <property type="entry name" value="Jelly Rolls"/>
    <property type="match status" value="1"/>
</dbReference>
<dbReference type="SMART" id="SM00100">
    <property type="entry name" value="cNMP"/>
    <property type="match status" value="1"/>
</dbReference>
<proteinExistence type="predicted"/>
<feature type="domain" description="Cyclic nucleotide-binding" evidence="4">
    <location>
        <begin position="10"/>
        <end position="130"/>
    </location>
</feature>
<dbReference type="InterPro" id="IPR050397">
    <property type="entry name" value="Env_Response_Regulators"/>
</dbReference>
<dbReference type="InterPro" id="IPR036390">
    <property type="entry name" value="WH_DNA-bd_sf"/>
</dbReference>
<dbReference type="PROSITE" id="PS50042">
    <property type="entry name" value="CNMP_BINDING_3"/>
    <property type="match status" value="1"/>
</dbReference>
<reference evidence="6" key="1">
    <citation type="submission" date="2020-07" db="EMBL/GenBank/DDBJ databases">
        <authorList>
            <person name="Pettersson B.M.F."/>
            <person name="Behra P.R.K."/>
            <person name="Ramesh M."/>
            <person name="Das S."/>
            <person name="Dasgupta S."/>
            <person name="Kirsebom L.A."/>
        </authorList>
    </citation>
    <scope>NUCLEOTIDE SEQUENCE</scope>
    <source>
        <strain evidence="6">DSM 44838</strain>
    </source>
</reference>
<dbReference type="Pfam" id="PF00027">
    <property type="entry name" value="cNMP_binding"/>
    <property type="match status" value="1"/>
</dbReference>
<keyword evidence="3" id="KW-0804">Transcription</keyword>
<protein>
    <submittedName>
        <fullName evidence="6">Crp/Fnr family transcriptional regulator</fullName>
    </submittedName>
</protein>
<evidence type="ECO:0000313" key="7">
    <source>
        <dbReference type="Proteomes" id="UP001141629"/>
    </source>
</evidence>
<dbReference type="InterPro" id="IPR014710">
    <property type="entry name" value="RmlC-like_jellyroll"/>
</dbReference>
<dbReference type="PANTHER" id="PTHR24567:SF74">
    <property type="entry name" value="HTH-TYPE TRANSCRIPTIONAL REGULATOR ARCR"/>
    <property type="match status" value="1"/>
</dbReference>
<keyword evidence="7" id="KW-1185">Reference proteome</keyword>
<dbReference type="Proteomes" id="UP001141629">
    <property type="component" value="Unassembled WGS sequence"/>
</dbReference>
<dbReference type="Pfam" id="PF13545">
    <property type="entry name" value="HTH_Crp_2"/>
    <property type="match status" value="1"/>
</dbReference>
<keyword evidence="1" id="KW-0805">Transcription regulation</keyword>
<evidence type="ECO:0000256" key="2">
    <source>
        <dbReference type="ARBA" id="ARBA00023125"/>
    </source>
</evidence>
<accession>A0A9X2YZH4</accession>
<dbReference type="InterPro" id="IPR012318">
    <property type="entry name" value="HTH_CRP"/>
</dbReference>
<dbReference type="GO" id="GO:0003700">
    <property type="term" value="F:DNA-binding transcription factor activity"/>
    <property type="evidence" value="ECO:0007669"/>
    <property type="project" value="TreeGrafter"/>
</dbReference>
<evidence type="ECO:0000259" key="4">
    <source>
        <dbReference type="PROSITE" id="PS50042"/>
    </source>
</evidence>
<dbReference type="RefSeq" id="WP_263996059.1">
    <property type="nucleotide sequence ID" value="NZ_JACKVK010000008.1"/>
</dbReference>
<organism evidence="6 7">
    <name type="scientific">Mycobacterium yunnanensis</name>
    <dbReference type="NCBI Taxonomy" id="368477"/>
    <lineage>
        <taxon>Bacteria</taxon>
        <taxon>Bacillati</taxon>
        <taxon>Actinomycetota</taxon>
        <taxon>Actinomycetes</taxon>
        <taxon>Mycobacteriales</taxon>
        <taxon>Mycobacteriaceae</taxon>
        <taxon>Mycobacterium</taxon>
    </lineage>
</organism>
<dbReference type="AlphaFoldDB" id="A0A9X2YZH4"/>
<dbReference type="CDD" id="cd00038">
    <property type="entry name" value="CAP_ED"/>
    <property type="match status" value="1"/>
</dbReference>
<sequence length="224" mass="24343">MQPTIHGAAIFRGVEPELVAELVEDLSTTTVKAGYVVFRHGQFGDALFVIAAGKFKVGRGAPGAPDTIFTMRGTGESFGELSVFDPGPRTSTVTAIGEASVVRVDGVVMRSWIAQHPEVGDRMLRILARRLRRTEDALADLVLTDVPGRLAKQLLGLAQRFGVQENGVVAVRHGLTQEELAQLVGSSRETVNKALADFSQRGWIRLERKGMIIADSDQLVRRAR</sequence>
<dbReference type="FunFam" id="1.10.10.10:FF:000019">
    <property type="entry name" value="Crp/Fnr family transcriptional regulator"/>
    <property type="match status" value="1"/>
</dbReference>